<dbReference type="AlphaFoldDB" id="A0A2T2XL75"/>
<comment type="cofactor">
    <cofactor evidence="4">
        <name>Mn(2+)</name>
        <dbReference type="ChEBI" id="CHEBI:29035"/>
    </cofactor>
    <text evidence="4">Binds 2 manganese ions per subunit.</text>
</comment>
<dbReference type="EMBL" id="PXYW01000003">
    <property type="protein sequence ID" value="PSR35237.1"/>
    <property type="molecule type" value="Genomic_DNA"/>
</dbReference>
<dbReference type="PANTHER" id="PTHR11358:SF26">
    <property type="entry name" value="GUANIDINO ACID HYDROLASE, MITOCHONDRIAL"/>
    <property type="match status" value="1"/>
</dbReference>
<dbReference type="GO" id="GO:0046872">
    <property type="term" value="F:metal ion binding"/>
    <property type="evidence" value="ECO:0007669"/>
    <property type="project" value="UniProtKB-KW"/>
</dbReference>
<dbReference type="Proteomes" id="UP000242972">
    <property type="component" value="Unassembled WGS sequence"/>
</dbReference>
<comment type="similarity">
    <text evidence="1">Belongs to the arginase family. Agmatinase subfamily.</text>
</comment>
<dbReference type="SUPFAM" id="SSF52768">
    <property type="entry name" value="Arginase/deacetylase"/>
    <property type="match status" value="1"/>
</dbReference>
<feature type="binding site" evidence="4">
    <location>
        <position position="226"/>
    </location>
    <ligand>
        <name>Mn(2+)</name>
        <dbReference type="ChEBI" id="CHEBI:29035"/>
        <label>1</label>
    </ligand>
</feature>
<evidence type="ECO:0000313" key="5">
    <source>
        <dbReference type="EMBL" id="PSR35237.1"/>
    </source>
</evidence>
<dbReference type="Gene3D" id="3.40.800.10">
    <property type="entry name" value="Ureohydrolase domain"/>
    <property type="match status" value="1"/>
</dbReference>
<dbReference type="InterPro" id="IPR006035">
    <property type="entry name" value="Ureohydrolase"/>
</dbReference>
<feature type="binding site" evidence="4">
    <location>
        <position position="112"/>
    </location>
    <ligand>
        <name>Mn(2+)</name>
        <dbReference type="ChEBI" id="CHEBI:29035"/>
        <label>1</label>
    </ligand>
</feature>
<organism evidence="5 6">
    <name type="scientific">Sulfobacillus benefaciens</name>
    <dbReference type="NCBI Taxonomy" id="453960"/>
    <lineage>
        <taxon>Bacteria</taxon>
        <taxon>Bacillati</taxon>
        <taxon>Bacillota</taxon>
        <taxon>Clostridia</taxon>
        <taxon>Eubacteriales</taxon>
        <taxon>Clostridiales Family XVII. Incertae Sedis</taxon>
        <taxon>Sulfobacillus</taxon>
    </lineage>
</organism>
<dbReference type="PRINTS" id="PR00116">
    <property type="entry name" value="ARGINASE"/>
</dbReference>
<dbReference type="PROSITE" id="PS51409">
    <property type="entry name" value="ARGINASE_2"/>
    <property type="match status" value="1"/>
</dbReference>
<sequence>MPRFAGEDTFMKLPRYQDDQPVSVVVVGAPFDGGTTFRPGARMGPKAIRHASAGLYPYHRQRRRFLTEGASVADAGDLFVIPMSVEKSLQSMEEALGAFPNSTRVLLLGGDHSVSLAPLRALAKGRRPLALIHLDSHTDLWDEFWGSRYNHATVFRRALDEQLIDPGHSIQIGIRGSLDDVSEDHYGAEFGIEQVTTDQWIARGTPWVLERIQARVADCSVYISCDIDVVDPAFAPGTGTPEAGGPSSHMVLSLLRGLNCSVVGADVVELAPDLDLTGNSALFAATVAHDLLFTMIPGDGLH</sequence>
<dbReference type="InterPro" id="IPR005925">
    <property type="entry name" value="Agmatinase-rel"/>
</dbReference>
<feature type="binding site" evidence="4">
    <location>
        <position position="228"/>
    </location>
    <ligand>
        <name>Mn(2+)</name>
        <dbReference type="ChEBI" id="CHEBI:29035"/>
        <label>1</label>
    </ligand>
</feature>
<evidence type="ECO:0000256" key="1">
    <source>
        <dbReference type="ARBA" id="ARBA00009227"/>
    </source>
</evidence>
<feature type="binding site" evidence="4">
    <location>
        <position position="137"/>
    </location>
    <ligand>
        <name>Mn(2+)</name>
        <dbReference type="ChEBI" id="CHEBI:29035"/>
        <label>1</label>
    </ligand>
</feature>
<dbReference type="GO" id="GO:0033389">
    <property type="term" value="P:putrescine biosynthetic process from arginine, via agmatine"/>
    <property type="evidence" value="ECO:0007669"/>
    <property type="project" value="TreeGrafter"/>
</dbReference>
<keyword evidence="2 4" id="KW-0479">Metal-binding</keyword>
<dbReference type="GO" id="GO:0008783">
    <property type="term" value="F:agmatinase activity"/>
    <property type="evidence" value="ECO:0007669"/>
    <property type="project" value="TreeGrafter"/>
</dbReference>
<proteinExistence type="inferred from homology"/>
<dbReference type="PANTHER" id="PTHR11358">
    <property type="entry name" value="ARGINASE/AGMATINASE"/>
    <property type="match status" value="1"/>
</dbReference>
<keyword evidence="4" id="KW-0464">Manganese</keyword>
<protein>
    <submittedName>
        <fullName evidence="5">Agmatinase</fullName>
    </submittedName>
</protein>
<gene>
    <name evidence="5" type="primary">speB</name>
    <name evidence="5" type="ORF">C7B46_01650</name>
</gene>
<evidence type="ECO:0000256" key="3">
    <source>
        <dbReference type="ARBA" id="ARBA00022801"/>
    </source>
</evidence>
<accession>A0A2T2XL75</accession>
<name>A0A2T2XL75_9FIRM</name>
<dbReference type="Pfam" id="PF00491">
    <property type="entry name" value="Arginase"/>
    <property type="match status" value="1"/>
</dbReference>
<dbReference type="PIRSF" id="PIRSF036979">
    <property type="entry name" value="Arginase"/>
    <property type="match status" value="1"/>
</dbReference>
<dbReference type="CDD" id="cd11592">
    <property type="entry name" value="Agmatinase_PAH"/>
    <property type="match status" value="1"/>
</dbReference>
<comment type="caution">
    <text evidence="5">The sequence shown here is derived from an EMBL/GenBank/DDBJ whole genome shotgun (WGS) entry which is preliminary data.</text>
</comment>
<evidence type="ECO:0000313" key="6">
    <source>
        <dbReference type="Proteomes" id="UP000242972"/>
    </source>
</evidence>
<feature type="binding site" evidence="4">
    <location>
        <position position="139"/>
    </location>
    <ligand>
        <name>Mn(2+)</name>
        <dbReference type="ChEBI" id="CHEBI:29035"/>
        <label>1</label>
    </ligand>
</feature>
<dbReference type="InterPro" id="IPR023696">
    <property type="entry name" value="Ureohydrolase_dom_sf"/>
</dbReference>
<reference evidence="5 6" key="1">
    <citation type="journal article" date="2014" name="BMC Genomics">
        <title>Comparison of environmental and isolate Sulfobacillus genomes reveals diverse carbon, sulfur, nitrogen, and hydrogen metabolisms.</title>
        <authorList>
            <person name="Justice N.B."/>
            <person name="Norman A."/>
            <person name="Brown C.T."/>
            <person name="Singh A."/>
            <person name="Thomas B.C."/>
            <person name="Banfield J.F."/>
        </authorList>
    </citation>
    <scope>NUCLEOTIDE SEQUENCE [LARGE SCALE GENOMIC DNA]</scope>
    <source>
        <strain evidence="5">AMDSBA4</strain>
    </source>
</reference>
<dbReference type="NCBIfam" id="TIGR01230">
    <property type="entry name" value="agmatinase"/>
    <property type="match status" value="1"/>
</dbReference>
<evidence type="ECO:0000256" key="4">
    <source>
        <dbReference type="PIRSR" id="PIRSR036979-1"/>
    </source>
</evidence>
<evidence type="ECO:0000256" key="2">
    <source>
        <dbReference type="ARBA" id="ARBA00022723"/>
    </source>
</evidence>
<keyword evidence="3" id="KW-0378">Hydrolase</keyword>
<feature type="binding site" evidence="4">
    <location>
        <position position="135"/>
    </location>
    <ligand>
        <name>Mn(2+)</name>
        <dbReference type="ChEBI" id="CHEBI:29035"/>
        <label>1</label>
    </ligand>
</feature>